<evidence type="ECO:0000256" key="1">
    <source>
        <dbReference type="ARBA" id="ARBA00022692"/>
    </source>
</evidence>
<evidence type="ECO:0000313" key="6">
    <source>
        <dbReference type="Proteomes" id="UP001158576"/>
    </source>
</evidence>
<dbReference type="PANTHER" id="PTHR12483">
    <property type="entry name" value="SOLUTE CARRIER FAMILY 31 COPPER TRANSPORTERS"/>
    <property type="match status" value="1"/>
</dbReference>
<dbReference type="Pfam" id="PF04145">
    <property type="entry name" value="Ctr"/>
    <property type="match status" value="2"/>
</dbReference>
<feature type="transmembrane region" description="Helical" evidence="4">
    <location>
        <begin position="126"/>
        <end position="145"/>
    </location>
</feature>
<proteinExistence type="inferred from homology"/>
<protein>
    <recommendedName>
        <fullName evidence="4">Copper transport protein</fullName>
    </recommendedName>
</protein>
<feature type="transmembrane region" description="Helical" evidence="4">
    <location>
        <begin position="95"/>
        <end position="120"/>
    </location>
</feature>
<gene>
    <name evidence="5" type="ORF">OKIOD_LOCUS812</name>
</gene>
<keyword evidence="2 4" id="KW-1133">Transmembrane helix</keyword>
<accession>A0ABN7RQ80</accession>
<evidence type="ECO:0000256" key="2">
    <source>
        <dbReference type="ARBA" id="ARBA00022989"/>
    </source>
</evidence>
<keyword evidence="4" id="KW-0406">Ion transport</keyword>
<comment type="similarity">
    <text evidence="4">Belongs to the copper transporter (Ctr) (TC 1.A.56) family. SLC31A subfamily.</text>
</comment>
<name>A0ABN7RQ80_OIKDI</name>
<keyword evidence="3 4" id="KW-0472">Membrane</keyword>
<dbReference type="EMBL" id="OU015568">
    <property type="protein sequence ID" value="CAG5079436.1"/>
    <property type="molecule type" value="Genomic_DNA"/>
</dbReference>
<evidence type="ECO:0000256" key="3">
    <source>
        <dbReference type="ARBA" id="ARBA00023136"/>
    </source>
</evidence>
<evidence type="ECO:0000256" key="4">
    <source>
        <dbReference type="RuleBase" id="RU367022"/>
    </source>
</evidence>
<feature type="transmembrane region" description="Helical" evidence="4">
    <location>
        <begin position="57"/>
        <end position="74"/>
    </location>
</feature>
<comment type="subcellular location">
    <subcellularLocation>
        <location evidence="4">Membrane</location>
        <topology evidence="4">Multi-pass membrane protein</topology>
    </subcellularLocation>
</comment>
<sequence>MENGMDMDGNMGENMDHTGHNMEDLSHGTGHFLAFNKILPIQGFIFKKWNVENTGDVAWTCVVIGILGFLVEFIKFGKAKIARKQNNSFGTSSKWLYALGSSLLHFVQITFGYILMLAVMTFHPGIFFAAVVGLTVGYFVFQAVLRSNSGTRDDGCCE</sequence>
<evidence type="ECO:0000313" key="5">
    <source>
        <dbReference type="EMBL" id="CAG5079436.1"/>
    </source>
</evidence>
<reference evidence="5 6" key="1">
    <citation type="submission" date="2021-04" db="EMBL/GenBank/DDBJ databases">
        <authorList>
            <person name="Bliznina A."/>
        </authorList>
    </citation>
    <scope>NUCLEOTIDE SEQUENCE [LARGE SCALE GENOMIC DNA]</scope>
</reference>
<dbReference type="InterPro" id="IPR007274">
    <property type="entry name" value="Cop_transporter"/>
</dbReference>
<keyword evidence="1 4" id="KW-0812">Transmembrane</keyword>
<keyword evidence="4" id="KW-0186">Copper</keyword>
<keyword evidence="4" id="KW-0187">Copper transport</keyword>
<keyword evidence="4" id="KW-0813">Transport</keyword>
<dbReference type="Proteomes" id="UP001158576">
    <property type="component" value="Chromosome PAR"/>
</dbReference>
<keyword evidence="6" id="KW-1185">Reference proteome</keyword>
<organism evidence="5 6">
    <name type="scientific">Oikopleura dioica</name>
    <name type="common">Tunicate</name>
    <dbReference type="NCBI Taxonomy" id="34765"/>
    <lineage>
        <taxon>Eukaryota</taxon>
        <taxon>Metazoa</taxon>
        <taxon>Chordata</taxon>
        <taxon>Tunicata</taxon>
        <taxon>Appendicularia</taxon>
        <taxon>Copelata</taxon>
        <taxon>Oikopleuridae</taxon>
        <taxon>Oikopleura</taxon>
    </lineage>
</organism>